<dbReference type="HOGENOM" id="CLU_026848_0_0_1"/>
<keyword evidence="6" id="KW-1185">Reference proteome</keyword>
<evidence type="ECO:0000313" key="6">
    <source>
        <dbReference type="Proteomes" id="UP000002035"/>
    </source>
</evidence>
<dbReference type="AlphaFoldDB" id="C5FKW9"/>
<evidence type="ECO:0000256" key="1">
    <source>
        <dbReference type="ARBA" id="ARBA00010982"/>
    </source>
</evidence>
<dbReference type="Gene3D" id="2.40.50.840">
    <property type="match status" value="1"/>
</dbReference>
<dbReference type="RefSeq" id="XP_002847654.1">
    <property type="nucleotide sequence ID" value="XM_002847608.1"/>
</dbReference>
<feature type="domain" description="Thiolase-like protein type 1 additional C-terminal" evidence="4">
    <location>
        <begin position="424"/>
        <end position="506"/>
    </location>
</feature>
<accession>C5FKW9</accession>
<dbReference type="InterPro" id="IPR040771">
    <property type="entry name" value="TLP1_add_C"/>
</dbReference>
<dbReference type="eggNOG" id="ENOG502QTZI">
    <property type="taxonomic scope" value="Eukaryota"/>
</dbReference>
<sequence>MARESLIPVVIGVGDIKNGSRKLEDAIEPAYLMLNAIYKAIADTGLSPEVSKELQSSIDSLDVVASWTWPYPDLPTLLSNKLDIQPQHKFYSHHAGNAPGKLFDEAARRLSQGKSKVAVVTGGEALASLDAFARAGKLAPSTWTKPAKEVTEVFQPKGSKREENIGTIHSVGLPLHVYPMYENGLRAYRKQSMQENMKESAELYAEFSRIAEKNPLSWNFGKPAETEQSLSTVTERNRMICYPYPLLMNAFNTVNLAAACILTTTDTARQLGVSEDRWIYPLGGAGTRDSNNFWERPNFYSSPSISKSIDAALISSGLSKEDVDLFDFYSCFPIVPKLAALHLGLPVNGSKPVTLLGGLTSFGGAGNNYSMHAITEMVRQLRKYTGTPRYGLILANGGVLTYQHAICLSSIPRKDGAPYPVENPLPEEVTDVAIPVVDAQAEGEAIIETYTVEFNRDGSPMCAYIIGLLKNNGHRFIANHADGLTLDELSNPITEPIGRTGYVTKDPDEAGRNLFSLRSPNKL</sequence>
<protein>
    <submittedName>
        <fullName evidence="5">Thiolase</fullName>
    </submittedName>
</protein>
<dbReference type="SUPFAM" id="SSF53901">
    <property type="entry name" value="Thiolase-like"/>
    <property type="match status" value="1"/>
</dbReference>
<evidence type="ECO:0000256" key="2">
    <source>
        <dbReference type="ARBA" id="ARBA00022679"/>
    </source>
</evidence>
<evidence type="ECO:0000256" key="3">
    <source>
        <dbReference type="ARBA" id="ARBA00023315"/>
    </source>
</evidence>
<dbReference type="Pfam" id="PF18313">
    <property type="entry name" value="TLP1_add_C"/>
    <property type="match status" value="1"/>
</dbReference>
<gene>
    <name evidence="5" type="ORF">MCYG_03160</name>
</gene>
<keyword evidence="2" id="KW-0808">Transferase</keyword>
<dbReference type="STRING" id="554155.C5FKW9"/>
<evidence type="ECO:0000259" key="4">
    <source>
        <dbReference type="Pfam" id="PF18313"/>
    </source>
</evidence>
<dbReference type="EMBL" id="DS995703">
    <property type="protein sequence ID" value="EEQ30341.1"/>
    <property type="molecule type" value="Genomic_DNA"/>
</dbReference>
<dbReference type="PANTHER" id="PTHR18919:SF139">
    <property type="entry name" value="THIOLASE-LIKE PROTEIN TYPE 1 ADDITIONAL C-TERMINAL DOMAIN-CONTAINING PROTEIN"/>
    <property type="match status" value="1"/>
</dbReference>
<dbReference type="InterPro" id="IPR016039">
    <property type="entry name" value="Thiolase-like"/>
</dbReference>
<comment type="similarity">
    <text evidence="1">Belongs to the thiolase-like superfamily. Thiolase family.</text>
</comment>
<dbReference type="GO" id="GO:0016746">
    <property type="term" value="F:acyltransferase activity"/>
    <property type="evidence" value="ECO:0007669"/>
    <property type="project" value="UniProtKB-KW"/>
</dbReference>
<name>C5FKW9_ARTOC</name>
<reference evidence="6" key="1">
    <citation type="journal article" date="2012" name="MBio">
        <title>Comparative genome analysis of Trichophyton rubrum and related dermatophytes reveals candidate genes involved in infection.</title>
        <authorList>
            <person name="Martinez D.A."/>
            <person name="Oliver B.G."/>
            <person name="Graeser Y."/>
            <person name="Goldberg J.M."/>
            <person name="Li W."/>
            <person name="Martinez-Rossi N.M."/>
            <person name="Monod M."/>
            <person name="Shelest E."/>
            <person name="Barton R.C."/>
            <person name="Birch E."/>
            <person name="Brakhage A.A."/>
            <person name="Chen Z."/>
            <person name="Gurr S.J."/>
            <person name="Heiman D."/>
            <person name="Heitman J."/>
            <person name="Kosti I."/>
            <person name="Rossi A."/>
            <person name="Saif S."/>
            <person name="Samalova M."/>
            <person name="Saunders C.W."/>
            <person name="Shea T."/>
            <person name="Summerbell R.C."/>
            <person name="Xu J."/>
            <person name="Young S."/>
            <person name="Zeng Q."/>
            <person name="Birren B.W."/>
            <person name="Cuomo C.A."/>
            <person name="White T.C."/>
        </authorList>
    </citation>
    <scope>NUCLEOTIDE SEQUENCE [LARGE SCALE GENOMIC DNA]</scope>
    <source>
        <strain evidence="6">ATCC MYA-4605 / CBS 113480</strain>
    </source>
</reference>
<dbReference type="Proteomes" id="UP000002035">
    <property type="component" value="Unassembled WGS sequence"/>
</dbReference>
<dbReference type="OrthoDB" id="435240at2759"/>
<dbReference type="VEuPathDB" id="FungiDB:MCYG_03160"/>
<dbReference type="PANTHER" id="PTHR18919">
    <property type="entry name" value="ACETYL-COA C-ACYLTRANSFERASE"/>
    <property type="match status" value="1"/>
</dbReference>
<organism evidence="5 6">
    <name type="scientific">Arthroderma otae (strain ATCC MYA-4605 / CBS 113480)</name>
    <name type="common">Microsporum canis</name>
    <dbReference type="NCBI Taxonomy" id="554155"/>
    <lineage>
        <taxon>Eukaryota</taxon>
        <taxon>Fungi</taxon>
        <taxon>Dikarya</taxon>
        <taxon>Ascomycota</taxon>
        <taxon>Pezizomycotina</taxon>
        <taxon>Eurotiomycetes</taxon>
        <taxon>Eurotiomycetidae</taxon>
        <taxon>Onygenales</taxon>
        <taxon>Arthrodermataceae</taxon>
        <taxon>Microsporum</taxon>
    </lineage>
</organism>
<keyword evidence="3" id="KW-0012">Acyltransferase</keyword>
<dbReference type="GeneID" id="9230336"/>
<evidence type="ECO:0000313" key="5">
    <source>
        <dbReference type="EMBL" id="EEQ30341.1"/>
    </source>
</evidence>
<dbReference type="Gene3D" id="3.40.47.10">
    <property type="match status" value="1"/>
</dbReference>
<dbReference type="OMA" id="YGPVGGE"/>
<proteinExistence type="inferred from homology"/>